<proteinExistence type="inferred from homology"/>
<evidence type="ECO:0000256" key="4">
    <source>
        <dbReference type="ARBA" id="ARBA00022825"/>
    </source>
</evidence>
<keyword evidence="2" id="KW-0645">Protease</keyword>
<dbReference type="Pfam" id="PF01343">
    <property type="entry name" value="Peptidase_S49"/>
    <property type="match status" value="1"/>
</dbReference>
<gene>
    <name evidence="7" type="primary">sppA</name>
    <name evidence="7" type="ORF">H1011_03120</name>
</gene>
<evidence type="ECO:0000313" key="8">
    <source>
        <dbReference type="Proteomes" id="UP000604391"/>
    </source>
</evidence>
<dbReference type="Gene3D" id="6.20.330.10">
    <property type="match status" value="1"/>
</dbReference>
<keyword evidence="4" id="KW-0720">Serine protease</keyword>
<evidence type="ECO:0000313" key="7">
    <source>
        <dbReference type="EMBL" id="HIJ99788.1"/>
    </source>
</evidence>
<dbReference type="InterPro" id="IPR047272">
    <property type="entry name" value="S49_SppA_C"/>
</dbReference>
<dbReference type="Proteomes" id="UP000604391">
    <property type="component" value="Unassembled WGS sequence"/>
</dbReference>
<organism evidence="7 8">
    <name type="scientific">Candidatus Undinarchaeum marinum</name>
    <dbReference type="NCBI Taxonomy" id="2756141"/>
    <lineage>
        <taxon>Archaea</taxon>
        <taxon>Candidatus Undinarchaeota</taxon>
        <taxon>Candidatus Undinarchaeia</taxon>
        <taxon>Candidatus Undinarchaeales</taxon>
        <taxon>Candidatus Undinarchaeaceae</taxon>
        <taxon>Candidatus Undinarchaeum</taxon>
    </lineage>
</organism>
<evidence type="ECO:0000256" key="3">
    <source>
        <dbReference type="ARBA" id="ARBA00022801"/>
    </source>
</evidence>
<comment type="caution">
    <text evidence="7">The sequence shown here is derived from an EMBL/GenBank/DDBJ whole genome shotgun (WGS) entry which is preliminary data.</text>
</comment>
<keyword evidence="8" id="KW-1185">Reference proteome</keyword>
<dbReference type="NCBIfam" id="TIGR00706">
    <property type="entry name" value="SppA_dom"/>
    <property type="match status" value="1"/>
</dbReference>
<sequence>MAKKVGRRTKTLIISLIIISVILILSGWSDGVSFENSVAVVKLEGIITSSGGFMDETMTVSEFSKLFGRAEDSSNVKAIVVEINSPGGSPVASAEIASIIMKSEKPVVAWIADVGASGAYWVATSADKIVSHPLSITCSIGAYIQISDFSRLLEDYNVSQTTIKSGEHKDIGSPFRQMTEDEEAIFQNIVDQINEEFVRVVRERREGADLSEVSDGRPCTGKEALELGLVDSVGSRESAISLAEELAGEEDLNIVEIESEGSFLESLIGSYTDRIARTIGLTIINSINSLPSFQS</sequence>
<keyword evidence="5" id="KW-1133">Transmembrane helix</keyword>
<dbReference type="PANTHER" id="PTHR42987:SF4">
    <property type="entry name" value="PROTEASE SOHB-RELATED"/>
    <property type="match status" value="1"/>
</dbReference>
<protein>
    <submittedName>
        <fullName evidence="7">Signal peptide peptidase SppA</fullName>
    </submittedName>
</protein>
<comment type="similarity">
    <text evidence="1">Belongs to the peptidase S49 family.</text>
</comment>
<dbReference type="GO" id="GO:0008236">
    <property type="term" value="F:serine-type peptidase activity"/>
    <property type="evidence" value="ECO:0007669"/>
    <property type="project" value="UniProtKB-KW"/>
</dbReference>
<keyword evidence="5" id="KW-0812">Transmembrane</keyword>
<keyword evidence="5" id="KW-0472">Membrane</keyword>
<dbReference type="EMBL" id="DVAD01000015">
    <property type="protein sequence ID" value="HIJ99788.1"/>
    <property type="molecule type" value="Genomic_DNA"/>
</dbReference>
<dbReference type="SUPFAM" id="SSF52096">
    <property type="entry name" value="ClpP/crotonase"/>
    <property type="match status" value="1"/>
</dbReference>
<dbReference type="CDD" id="cd07023">
    <property type="entry name" value="S49_Sppa_N_C"/>
    <property type="match status" value="1"/>
</dbReference>
<dbReference type="AlphaFoldDB" id="A0A832UM85"/>
<evidence type="ECO:0000256" key="1">
    <source>
        <dbReference type="ARBA" id="ARBA00008683"/>
    </source>
</evidence>
<dbReference type="InterPro" id="IPR029045">
    <property type="entry name" value="ClpP/crotonase-like_dom_sf"/>
</dbReference>
<reference evidence="7 8" key="1">
    <citation type="journal article" name="Nat. Commun.">
        <title>Undinarchaeota illuminate DPANN phylogeny and the impact of gene transfer on archaeal evolution.</title>
        <authorList>
            <person name="Dombrowski N."/>
            <person name="Williams T.A."/>
            <person name="Sun J."/>
            <person name="Woodcroft B.J."/>
            <person name="Lee J.H."/>
            <person name="Minh B.Q."/>
            <person name="Rinke C."/>
            <person name="Spang A."/>
        </authorList>
    </citation>
    <scope>NUCLEOTIDE SEQUENCE [LARGE SCALE GENOMIC DNA]</scope>
    <source>
        <strain evidence="7">MAG_bin17</strain>
    </source>
</reference>
<dbReference type="GO" id="GO:0006508">
    <property type="term" value="P:proteolysis"/>
    <property type="evidence" value="ECO:0007669"/>
    <property type="project" value="UniProtKB-KW"/>
</dbReference>
<accession>A0A832UM85</accession>
<dbReference type="InterPro" id="IPR004635">
    <property type="entry name" value="Pept_S49_SppA"/>
</dbReference>
<feature type="domain" description="Peptidase S49" evidence="6">
    <location>
        <begin position="102"/>
        <end position="248"/>
    </location>
</feature>
<dbReference type="Gene3D" id="3.90.226.10">
    <property type="entry name" value="2-enoyl-CoA Hydratase, Chain A, domain 1"/>
    <property type="match status" value="1"/>
</dbReference>
<dbReference type="InterPro" id="IPR002142">
    <property type="entry name" value="Peptidase_S49"/>
</dbReference>
<keyword evidence="3" id="KW-0378">Hydrolase</keyword>
<name>A0A832UM85_9ARCH</name>
<feature type="transmembrane region" description="Helical" evidence="5">
    <location>
        <begin position="12"/>
        <end position="29"/>
    </location>
</feature>
<evidence type="ECO:0000256" key="2">
    <source>
        <dbReference type="ARBA" id="ARBA00022670"/>
    </source>
</evidence>
<evidence type="ECO:0000256" key="5">
    <source>
        <dbReference type="SAM" id="Phobius"/>
    </source>
</evidence>
<dbReference type="PANTHER" id="PTHR42987">
    <property type="entry name" value="PEPTIDASE S49"/>
    <property type="match status" value="1"/>
</dbReference>
<evidence type="ECO:0000259" key="6">
    <source>
        <dbReference type="Pfam" id="PF01343"/>
    </source>
</evidence>